<evidence type="ECO:0000313" key="3">
    <source>
        <dbReference type="EMBL" id="MDH0969842.1"/>
    </source>
</evidence>
<feature type="compositionally biased region" description="Basic and acidic residues" evidence="1">
    <location>
        <begin position="473"/>
        <end position="485"/>
    </location>
</feature>
<dbReference type="Pfam" id="PF03432">
    <property type="entry name" value="Relaxase"/>
    <property type="match status" value="1"/>
</dbReference>
<name>A0AA42SPW9_ACIJO</name>
<evidence type="ECO:0000256" key="1">
    <source>
        <dbReference type="SAM" id="MobiDB-lite"/>
    </source>
</evidence>
<evidence type="ECO:0000313" key="4">
    <source>
        <dbReference type="Proteomes" id="UP001159915"/>
    </source>
</evidence>
<dbReference type="Proteomes" id="UP001159915">
    <property type="component" value="Unassembled WGS sequence"/>
</dbReference>
<sequence length="752" mass="87756">MIIKFLPVGTGDPKRAVSYLLGELDHKGDKRADVEILEGDPFTFSALAESASFKYCYTSVVIAWSPQDQVTDDQISEVVSGFREHIGAGLEQDQYHMTVIMHREDDGSGHLHILIPRMELRTGKSFNVAPPGHRHYFDPLRDYFNYKYDWIRPDDVTHLNQKELPQHLHFQDAKDVKANLDGLTDQKLTKDERLKIIDRYVLNLINSGDINNREELVGCLKRLGKVNRQGKDYISLKHATDTDRLRGKFYGMDFSFKDYQINQRRLKQGICESEQLLITNEERLKRAEKCFKEMHRVRAKRAEYNHKYYQPKGLKGQTIDQEILDSELNINSMLNRFIPKDESSPDDMSRIYDPKNLSIDKIKKNQVLPHQTHTTTSMHETDAIVELNSKLVAERFSSFDEVEQTTPQINLGRNLIKTTSESSISKSLLIDWEINSIKHSLNYQKSTRMEGVKYERYTITDLKKPTDCPVRGDSSKSRTETENKGRGNSNRPKCDPRAESLHQRTRELAEATARLSRAYEERKLSYEQETQRYEFEVNRAGQDHQVISRGTAKRDFIERAHRIFRETKIRVRNTFEDVIKSLLSATPDPRGNRWRFKAISERVETIGVSRLVNIARQRTERKQRIENVKRFKQELERTKELSKRRRALNTMSAELSCIQENFPELELRPALGFVSIAERCFHQYRDANKSDEDIDLYLGEYIYSIDECFKFLEIKLNTMQAEELNTIKKLSTIIEGHLDQIKFEIIVEDETV</sequence>
<protein>
    <submittedName>
        <fullName evidence="3">Relaxase/mobilization nuclease domain-containing protein</fullName>
    </submittedName>
</protein>
<comment type="caution">
    <text evidence="3">The sequence shown here is derived from an EMBL/GenBank/DDBJ whole genome shotgun (WGS) entry which is preliminary data.</text>
</comment>
<reference evidence="3" key="1">
    <citation type="submission" date="2022-09" db="EMBL/GenBank/DDBJ databases">
        <title>Intensive care unit water sources are persistently colonized with multi-drug resistant bacteria and are the site of extensive horizontal gene transfer of antibiotic resistance genes.</title>
        <authorList>
            <person name="Diorio-Toth L."/>
        </authorList>
    </citation>
    <scope>NUCLEOTIDE SEQUENCE</scope>
    <source>
        <strain evidence="3">GD03920</strain>
    </source>
</reference>
<dbReference type="EMBL" id="JAOCBE010000001">
    <property type="protein sequence ID" value="MDH0969842.1"/>
    <property type="molecule type" value="Genomic_DNA"/>
</dbReference>
<organism evidence="3 4">
    <name type="scientific">Acinetobacter johnsonii</name>
    <dbReference type="NCBI Taxonomy" id="40214"/>
    <lineage>
        <taxon>Bacteria</taxon>
        <taxon>Pseudomonadati</taxon>
        <taxon>Pseudomonadota</taxon>
        <taxon>Gammaproteobacteria</taxon>
        <taxon>Moraxellales</taxon>
        <taxon>Moraxellaceae</taxon>
        <taxon>Acinetobacter</taxon>
    </lineage>
</organism>
<dbReference type="AlphaFoldDB" id="A0AA42SPW9"/>
<feature type="domain" description="MobA/VirD2-like nuclease" evidence="2">
    <location>
        <begin position="58"/>
        <end position="129"/>
    </location>
</feature>
<feature type="region of interest" description="Disordered" evidence="1">
    <location>
        <begin position="463"/>
        <end position="503"/>
    </location>
</feature>
<proteinExistence type="predicted"/>
<dbReference type="InterPro" id="IPR005094">
    <property type="entry name" value="Endonuclease_MobA/VirD2"/>
</dbReference>
<gene>
    <name evidence="3" type="ORF">N5C10_11455</name>
</gene>
<feature type="compositionally biased region" description="Basic and acidic residues" evidence="1">
    <location>
        <begin position="492"/>
        <end position="503"/>
    </location>
</feature>
<accession>A0AA42SPW9</accession>
<dbReference type="RefSeq" id="WP_279670411.1">
    <property type="nucleotide sequence ID" value="NZ_JAOCBE010000001.1"/>
</dbReference>
<evidence type="ECO:0000259" key="2">
    <source>
        <dbReference type="Pfam" id="PF03432"/>
    </source>
</evidence>